<dbReference type="InterPro" id="IPR014353">
    <property type="entry name" value="Membr-bd_ADH_cyt_c"/>
</dbReference>
<reference evidence="13" key="1">
    <citation type="submission" date="2013-04" db="EMBL/GenBank/DDBJ databases">
        <title>The genome sequencing project of 58 acetic acid bacteria.</title>
        <authorList>
            <person name="Okamoto-Kainuma A."/>
            <person name="Ishikawa M."/>
            <person name="Umino S."/>
            <person name="Koizumi Y."/>
            <person name="Shiwa Y."/>
            <person name="Yoshikawa H."/>
            <person name="Matsutani M."/>
            <person name="Matsushita K."/>
        </authorList>
    </citation>
    <scope>NUCLEOTIDE SEQUENCE</scope>
    <source>
        <strain evidence="13">NRIC 0535</strain>
    </source>
</reference>
<accession>A0ABQ0Q0Q2</accession>
<sequence>MAVSLFSAAQSLFRARRVCSLGLSIIASGCIVPFVSVAWAASAGDSRATIDRGAYIARAADCVACHTKPGGVAFAGGYGIQSPMGVIYSNNITPSMTHGIGGWSEAAFARAVREGVSPNGTRLYPAMPYDSYAGMTDEDIHALYVYLQGAIAPVDTPVGPVTRLRFPYNMRNLMRVWNWLYLDRTRFAPRPGETVAQARGRYLVESVAHCGTCHTPRNFMMAAKAGHKLEGAQVGGWYAPDIAAGTHGPLGSWRDDEIEAYLRDGHARDRGVAAGPMGEAVEHSLRYLTESDLQAITAYLRQQNRSDSSGRPVRPTTDPARAYQLDSPDDRLIRHAARAERNATPGLYADRRNYRDIDGGAALYMAACASCHQIDGRGTRDDFYPSLRQSSAVQASRPNNLIMTILAGVHRDGADGAARMPAFRHDLTDQQIAVLVHFVTDRFGSTPLTPSATDVATLRRFDTADLPAEARP</sequence>
<dbReference type="PROSITE" id="PS51007">
    <property type="entry name" value="CYTC"/>
    <property type="match status" value="3"/>
</dbReference>
<dbReference type="Proteomes" id="UP001062776">
    <property type="component" value="Unassembled WGS sequence"/>
</dbReference>
<dbReference type="RefSeq" id="WP_264814801.1">
    <property type="nucleotide sequence ID" value="NZ_BAPV01000005.1"/>
</dbReference>
<proteinExistence type="predicted"/>
<evidence type="ECO:0000313" key="14">
    <source>
        <dbReference type="Proteomes" id="UP001062776"/>
    </source>
</evidence>
<keyword evidence="8 11" id="KW-0472">Membrane</keyword>
<protein>
    <submittedName>
        <fullName evidence="13">Sorbitol dehydrogenase cytochrome c subunit</fullName>
    </submittedName>
</protein>
<evidence type="ECO:0000256" key="2">
    <source>
        <dbReference type="ARBA" id="ARBA00022475"/>
    </source>
</evidence>
<gene>
    <name evidence="13" type="ORF">AA0535_0990</name>
</gene>
<evidence type="ECO:0000256" key="8">
    <source>
        <dbReference type="ARBA" id="ARBA00023136"/>
    </source>
</evidence>
<evidence type="ECO:0000256" key="5">
    <source>
        <dbReference type="ARBA" id="ARBA00022729"/>
    </source>
</evidence>
<dbReference type="Gene3D" id="1.10.760.10">
    <property type="entry name" value="Cytochrome c-like domain"/>
    <property type="match status" value="3"/>
</dbReference>
<dbReference type="PANTHER" id="PTHR35008:SF8">
    <property type="entry name" value="ALCOHOL DEHYDROGENASE CYTOCHROME C SUBUNIT"/>
    <property type="match status" value="1"/>
</dbReference>
<feature type="domain" description="Cytochrome c" evidence="12">
    <location>
        <begin position="48"/>
        <end position="151"/>
    </location>
</feature>
<dbReference type="EMBL" id="BAPV01000005">
    <property type="protein sequence ID" value="GBQ86318.1"/>
    <property type="molecule type" value="Genomic_DNA"/>
</dbReference>
<organism evidence="13 14">
    <name type="scientific">Asaia krungthepensis NRIC 0535</name>
    <dbReference type="NCBI Taxonomy" id="1307925"/>
    <lineage>
        <taxon>Bacteria</taxon>
        <taxon>Pseudomonadati</taxon>
        <taxon>Pseudomonadota</taxon>
        <taxon>Alphaproteobacteria</taxon>
        <taxon>Acetobacterales</taxon>
        <taxon>Acetobacteraceae</taxon>
        <taxon>Asaia</taxon>
    </lineage>
</organism>
<keyword evidence="11" id="KW-1133">Transmembrane helix</keyword>
<dbReference type="SUPFAM" id="SSF46626">
    <property type="entry name" value="Cytochrome c"/>
    <property type="match status" value="3"/>
</dbReference>
<dbReference type="InterPro" id="IPR036909">
    <property type="entry name" value="Cyt_c-like_dom_sf"/>
</dbReference>
<feature type="transmembrane region" description="Helical" evidence="11">
    <location>
        <begin position="21"/>
        <end position="41"/>
    </location>
</feature>
<evidence type="ECO:0000313" key="13">
    <source>
        <dbReference type="EMBL" id="GBQ86318.1"/>
    </source>
</evidence>
<dbReference type="Pfam" id="PF13442">
    <property type="entry name" value="Cytochrome_CBB3"/>
    <property type="match status" value="1"/>
</dbReference>
<evidence type="ECO:0000256" key="7">
    <source>
        <dbReference type="ARBA" id="ARBA00023004"/>
    </source>
</evidence>
<feature type="domain" description="Cytochrome c" evidence="12">
    <location>
        <begin position="195"/>
        <end position="304"/>
    </location>
</feature>
<dbReference type="InterPro" id="IPR009056">
    <property type="entry name" value="Cyt_c-like_dom"/>
</dbReference>
<comment type="subcellular location">
    <subcellularLocation>
        <location evidence="1">Cell membrane</location>
    </subcellularLocation>
</comment>
<evidence type="ECO:0000256" key="11">
    <source>
        <dbReference type="SAM" id="Phobius"/>
    </source>
</evidence>
<keyword evidence="3 9" id="KW-0349">Heme</keyword>
<evidence type="ECO:0000256" key="9">
    <source>
        <dbReference type="PROSITE-ProRule" id="PRU00433"/>
    </source>
</evidence>
<dbReference type="InterPro" id="IPR051459">
    <property type="entry name" value="Cytochrome_c-type_DH"/>
</dbReference>
<evidence type="ECO:0000256" key="10">
    <source>
        <dbReference type="SAM" id="MobiDB-lite"/>
    </source>
</evidence>
<feature type="domain" description="Cytochrome c" evidence="12">
    <location>
        <begin position="355"/>
        <end position="443"/>
    </location>
</feature>
<comment type="caution">
    <text evidence="13">The sequence shown here is derived from an EMBL/GenBank/DDBJ whole genome shotgun (WGS) entry which is preliminary data.</text>
</comment>
<evidence type="ECO:0000256" key="4">
    <source>
        <dbReference type="ARBA" id="ARBA00022723"/>
    </source>
</evidence>
<keyword evidence="5" id="KW-0732">Signal</keyword>
<keyword evidence="7 9" id="KW-0408">Iron</keyword>
<keyword evidence="14" id="KW-1185">Reference proteome</keyword>
<keyword evidence="6" id="KW-0677">Repeat</keyword>
<name>A0ABQ0Q0Q2_9PROT</name>
<dbReference type="PANTHER" id="PTHR35008">
    <property type="entry name" value="BLL4482 PROTEIN-RELATED"/>
    <property type="match status" value="1"/>
</dbReference>
<evidence type="ECO:0000256" key="1">
    <source>
        <dbReference type="ARBA" id="ARBA00004236"/>
    </source>
</evidence>
<keyword evidence="11" id="KW-0812">Transmembrane</keyword>
<dbReference type="PIRSF" id="PIRSF000018">
    <property type="entry name" value="Mb_ADH_cyt_c"/>
    <property type="match status" value="1"/>
</dbReference>
<dbReference type="Pfam" id="PF00034">
    <property type="entry name" value="Cytochrom_C"/>
    <property type="match status" value="2"/>
</dbReference>
<evidence type="ECO:0000256" key="6">
    <source>
        <dbReference type="ARBA" id="ARBA00022737"/>
    </source>
</evidence>
<evidence type="ECO:0000256" key="3">
    <source>
        <dbReference type="ARBA" id="ARBA00022617"/>
    </source>
</evidence>
<evidence type="ECO:0000259" key="12">
    <source>
        <dbReference type="PROSITE" id="PS51007"/>
    </source>
</evidence>
<feature type="region of interest" description="Disordered" evidence="10">
    <location>
        <begin position="301"/>
        <end position="326"/>
    </location>
</feature>
<keyword evidence="2" id="KW-1003">Cell membrane</keyword>
<keyword evidence="4 9" id="KW-0479">Metal-binding</keyword>